<evidence type="ECO:0000256" key="1">
    <source>
        <dbReference type="SAM" id="MobiDB-lite"/>
    </source>
</evidence>
<name>A0A0K0FCY6_STRVS</name>
<dbReference type="InterPro" id="IPR003891">
    <property type="entry name" value="Initiation_fac_eIF4g_MI"/>
</dbReference>
<dbReference type="AlphaFoldDB" id="A0A0K0FCY6"/>
<dbReference type="Pfam" id="PF02847">
    <property type="entry name" value="MA3"/>
    <property type="match status" value="1"/>
</dbReference>
<reference evidence="3" key="1">
    <citation type="submission" date="2014-07" db="EMBL/GenBank/DDBJ databases">
        <authorList>
            <person name="Martin A.A"/>
            <person name="De Silva N."/>
        </authorList>
    </citation>
    <scope>NUCLEOTIDE SEQUENCE</scope>
</reference>
<feature type="compositionally biased region" description="Acidic residues" evidence="1">
    <location>
        <begin position="82"/>
        <end position="106"/>
    </location>
</feature>
<protein>
    <submittedName>
        <fullName evidence="4">Programmed cell death protein 4</fullName>
    </submittedName>
</protein>
<evidence type="ECO:0000313" key="3">
    <source>
        <dbReference type="Proteomes" id="UP000035680"/>
    </source>
</evidence>
<dbReference type="STRING" id="75913.A0A0K0FCY6"/>
<keyword evidence="3" id="KW-1185">Reference proteome</keyword>
<feature type="domain" description="MI" evidence="2">
    <location>
        <begin position="283"/>
        <end position="403"/>
    </location>
</feature>
<dbReference type="Gene3D" id="1.25.40.180">
    <property type="match status" value="2"/>
</dbReference>
<dbReference type="SUPFAM" id="SSF48371">
    <property type="entry name" value="ARM repeat"/>
    <property type="match status" value="1"/>
</dbReference>
<evidence type="ECO:0000313" key="4">
    <source>
        <dbReference type="WBParaSite" id="SVE_0670400.1"/>
    </source>
</evidence>
<feature type="region of interest" description="Disordered" evidence="1">
    <location>
        <begin position="23"/>
        <end position="106"/>
    </location>
</feature>
<dbReference type="PROSITE" id="PS51366">
    <property type="entry name" value="MI"/>
    <property type="match status" value="2"/>
</dbReference>
<reference evidence="4" key="2">
    <citation type="submission" date="2015-08" db="UniProtKB">
        <authorList>
            <consortium name="WormBaseParasite"/>
        </authorList>
    </citation>
    <scope>IDENTIFICATION</scope>
</reference>
<accession>A0A0K0FCY6</accession>
<organism evidence="3 4">
    <name type="scientific">Strongyloides venezuelensis</name>
    <name type="common">Threadworm</name>
    <dbReference type="NCBI Taxonomy" id="75913"/>
    <lineage>
        <taxon>Eukaryota</taxon>
        <taxon>Metazoa</taxon>
        <taxon>Ecdysozoa</taxon>
        <taxon>Nematoda</taxon>
        <taxon>Chromadorea</taxon>
        <taxon>Rhabditida</taxon>
        <taxon>Tylenchina</taxon>
        <taxon>Panagrolaimomorpha</taxon>
        <taxon>Strongyloidoidea</taxon>
        <taxon>Strongyloididae</taxon>
        <taxon>Strongyloides</taxon>
    </lineage>
</organism>
<proteinExistence type="predicted"/>
<feature type="domain" description="MI" evidence="2">
    <location>
        <begin position="116"/>
        <end position="243"/>
    </location>
</feature>
<sequence length="403" mass="46094">MSYVLSRHTSECNDDPEILAGIISTKESKKRQSLKEQQNLSKRISRNSSSYSVDKGNTVQSPAKIRSRRSSRLSQSRYSSFEGDDNDDEDLIVNEVPDEDTDSDDNETYDIYNKAKAEQVISMTLIDYFSSQDVDETIEIILPYMNEKCMSETLEKIITYPIVSGDYGVSGAISDLIFGIVKKMESLNIEIYGVLQQVIEEILLTINEWSIVNPKAEDLIAVFLARLTLDDIYQEGHLQGLLIKLSLYDGADKCLNKAINIVNKPETISQIIPEVTGYEPIDDLSQQIYLIIKQYIRGDSIEDTRKKLINLKTPLYKHEIVYQCSIISAIENDKTVNILLGELIMKMYEEKELSPRFIKEGLFRFFQDVSNHQLKVGKDEVDGFFNVLRQKKELEIDECIKCI</sequence>
<dbReference type="Proteomes" id="UP000035680">
    <property type="component" value="Unassembled WGS sequence"/>
</dbReference>
<dbReference type="WBParaSite" id="SVE_0670400.1">
    <property type="protein sequence ID" value="SVE_0670400.1"/>
    <property type="gene ID" value="SVE_0670400"/>
</dbReference>
<evidence type="ECO:0000259" key="2">
    <source>
        <dbReference type="PROSITE" id="PS51366"/>
    </source>
</evidence>
<dbReference type="InterPro" id="IPR016024">
    <property type="entry name" value="ARM-type_fold"/>
</dbReference>